<dbReference type="GO" id="GO:0005829">
    <property type="term" value="C:cytosol"/>
    <property type="evidence" value="ECO:0007669"/>
    <property type="project" value="TreeGrafter"/>
</dbReference>
<dbReference type="PANTHER" id="PTHR10430:SF39">
    <property type="entry name" value="PEROXISOMAL MEMBRANE ASSOCIATED PROTEIN 20"/>
    <property type="match status" value="1"/>
</dbReference>
<dbReference type="GO" id="GO:0034599">
    <property type="term" value="P:cellular response to oxidative stress"/>
    <property type="evidence" value="ECO:0007669"/>
    <property type="project" value="InterPro"/>
</dbReference>
<accession>A0A1E4TGP4</accession>
<evidence type="ECO:0000313" key="12">
    <source>
        <dbReference type="Proteomes" id="UP000095023"/>
    </source>
</evidence>
<dbReference type="OrthoDB" id="1882547at2759"/>
<dbReference type="SUPFAM" id="SSF52833">
    <property type="entry name" value="Thioredoxin-like"/>
    <property type="match status" value="1"/>
</dbReference>
<evidence type="ECO:0000256" key="5">
    <source>
        <dbReference type="ARBA" id="ARBA00023284"/>
    </source>
</evidence>
<evidence type="ECO:0000256" key="7">
    <source>
        <dbReference type="ARBA" id="ARBA00079296"/>
    </source>
</evidence>
<dbReference type="GO" id="GO:0008379">
    <property type="term" value="F:thioredoxin peroxidase activity"/>
    <property type="evidence" value="ECO:0007669"/>
    <property type="project" value="InterPro"/>
</dbReference>
<evidence type="ECO:0000256" key="2">
    <source>
        <dbReference type="ARBA" id="ARBA00022559"/>
    </source>
</evidence>
<dbReference type="Pfam" id="PF08534">
    <property type="entry name" value="Redoxin"/>
    <property type="match status" value="1"/>
</dbReference>
<dbReference type="InterPro" id="IPR013766">
    <property type="entry name" value="Thioredoxin_domain"/>
</dbReference>
<dbReference type="PANTHER" id="PTHR10430">
    <property type="entry name" value="PEROXIREDOXIN"/>
    <property type="match status" value="1"/>
</dbReference>
<keyword evidence="2 9" id="KW-0575">Peroxidase</keyword>
<comment type="function">
    <text evidence="9">Thiol-specific peroxidase that catalyzes the reduction of hydrogen peroxide and organic hydroperoxides to water and alcohols, respectively. Plays a role in cell protection against oxidative stress by detoxifying peroxides.</text>
</comment>
<evidence type="ECO:0000256" key="4">
    <source>
        <dbReference type="ARBA" id="ARBA00023002"/>
    </source>
</evidence>
<dbReference type="FunFam" id="3.40.30.10:FF:000020">
    <property type="entry name" value="Peroxiredoxin"/>
    <property type="match status" value="1"/>
</dbReference>
<organism evidence="11 12">
    <name type="scientific">Tortispora caseinolytica NRRL Y-17796</name>
    <dbReference type="NCBI Taxonomy" id="767744"/>
    <lineage>
        <taxon>Eukaryota</taxon>
        <taxon>Fungi</taxon>
        <taxon>Dikarya</taxon>
        <taxon>Ascomycota</taxon>
        <taxon>Saccharomycotina</taxon>
        <taxon>Trigonopsidomycetes</taxon>
        <taxon>Trigonopsidales</taxon>
        <taxon>Trigonopsidaceae</taxon>
        <taxon>Tortispora</taxon>
    </lineage>
</organism>
<name>A0A1E4TGP4_9ASCO</name>
<gene>
    <name evidence="11" type="ORF">CANCADRAFT_25688</name>
</gene>
<evidence type="ECO:0000256" key="1">
    <source>
        <dbReference type="ARBA" id="ARBA00010505"/>
    </source>
</evidence>
<reference evidence="12" key="1">
    <citation type="submission" date="2016-02" db="EMBL/GenBank/DDBJ databases">
        <title>Comparative genomics of biotechnologically important yeasts.</title>
        <authorList>
            <consortium name="DOE Joint Genome Institute"/>
            <person name="Riley R."/>
            <person name="Haridas S."/>
            <person name="Wolfe K.H."/>
            <person name="Lopes M.R."/>
            <person name="Hittinger C.T."/>
            <person name="Goker M."/>
            <person name="Salamov A."/>
            <person name="Wisecaver J."/>
            <person name="Long T.M."/>
            <person name="Aerts A.L."/>
            <person name="Barry K."/>
            <person name="Choi C."/>
            <person name="Clum A."/>
            <person name="Coughlan A.Y."/>
            <person name="Deshpande S."/>
            <person name="Douglass A.P."/>
            <person name="Hanson S.J."/>
            <person name="Klenk H.-P."/>
            <person name="Labutti K."/>
            <person name="Lapidus A."/>
            <person name="Lindquist E."/>
            <person name="Lipzen A."/>
            <person name="Meier-Kolthoff J.P."/>
            <person name="Ohm R.A."/>
            <person name="Otillar R.P."/>
            <person name="Pangilinan J."/>
            <person name="Peng Y."/>
            <person name="Rokas A."/>
            <person name="Rosa C.A."/>
            <person name="Scheuner C."/>
            <person name="Sibirny A.A."/>
            <person name="Slot J.C."/>
            <person name="Stielow J.B."/>
            <person name="Sun H."/>
            <person name="Kurtzman C.P."/>
            <person name="Blackwell M."/>
            <person name="Jeffries T.W."/>
            <person name="Grigoriev I.V."/>
        </authorList>
    </citation>
    <scope>NUCLEOTIDE SEQUENCE [LARGE SCALE GENOMIC DNA]</scope>
    <source>
        <strain evidence="12">NRRL Y-17796</strain>
    </source>
</reference>
<keyword evidence="4 9" id="KW-0560">Oxidoreductase</keyword>
<dbReference type="InterPro" id="IPR036249">
    <property type="entry name" value="Thioredoxin-like_sf"/>
</dbReference>
<protein>
    <recommendedName>
        <fullName evidence="6">Thioredoxin peroxidase</fullName>
    </recommendedName>
    <alternativeName>
        <fullName evidence="7">Thioredoxin-dependent peroxiredoxin</fullName>
    </alternativeName>
</protein>
<dbReference type="CDD" id="cd03013">
    <property type="entry name" value="PRX5_like"/>
    <property type="match status" value="1"/>
</dbReference>
<dbReference type="PROSITE" id="PS51352">
    <property type="entry name" value="THIOREDOXIN_2"/>
    <property type="match status" value="1"/>
</dbReference>
<evidence type="ECO:0000256" key="9">
    <source>
        <dbReference type="RuleBase" id="RU366011"/>
    </source>
</evidence>
<feature type="domain" description="Thioredoxin" evidence="10">
    <location>
        <begin position="19"/>
        <end position="175"/>
    </location>
</feature>
<evidence type="ECO:0000313" key="11">
    <source>
        <dbReference type="EMBL" id="ODV90920.1"/>
    </source>
</evidence>
<dbReference type="GO" id="GO:0042744">
    <property type="term" value="P:hydrogen peroxide catabolic process"/>
    <property type="evidence" value="ECO:0007669"/>
    <property type="project" value="TreeGrafter"/>
</dbReference>
<sequence length="175" mass="18718">MRSLRLGAKRFSVLSARRIAVGDAIPSAQLSKRGPGDTVDIAERVKAGKHLIVGVPGAFSPACSASHVPGYLVAWKTLHDKGVEGIHVVAVNDAFVTSAWAQSLGAEGSLEILADPAGEFTRAIDMEFDASKFFGNPRSKRYAMLVEDGRVKKIFLEPDSTGLDVSRAEEVARNI</sequence>
<evidence type="ECO:0000256" key="8">
    <source>
        <dbReference type="PIRSR" id="PIRSR637944-1"/>
    </source>
</evidence>
<comment type="similarity">
    <text evidence="1 9">Belongs to the peroxiredoxin family. Prx5 subfamily.</text>
</comment>
<evidence type="ECO:0000256" key="6">
    <source>
        <dbReference type="ARBA" id="ARBA00032824"/>
    </source>
</evidence>
<keyword evidence="3 9" id="KW-0049">Antioxidant</keyword>
<dbReference type="GO" id="GO:0045454">
    <property type="term" value="P:cell redox homeostasis"/>
    <property type="evidence" value="ECO:0007669"/>
    <property type="project" value="TreeGrafter"/>
</dbReference>
<dbReference type="GO" id="GO:0005777">
    <property type="term" value="C:peroxisome"/>
    <property type="evidence" value="ECO:0007669"/>
    <property type="project" value="TreeGrafter"/>
</dbReference>
<dbReference type="Proteomes" id="UP000095023">
    <property type="component" value="Unassembled WGS sequence"/>
</dbReference>
<dbReference type="InterPro" id="IPR013740">
    <property type="entry name" value="Redoxin"/>
</dbReference>
<keyword evidence="5 9" id="KW-0676">Redox-active center</keyword>
<feature type="active site" description="Cysteine sulfenic acid (-SOH) intermediate" evidence="8">
    <location>
        <position position="63"/>
    </location>
</feature>
<proteinExistence type="inferred from homology"/>
<evidence type="ECO:0000256" key="3">
    <source>
        <dbReference type="ARBA" id="ARBA00022862"/>
    </source>
</evidence>
<evidence type="ECO:0000259" key="10">
    <source>
        <dbReference type="PROSITE" id="PS51352"/>
    </source>
</evidence>
<dbReference type="Gene3D" id="3.40.30.10">
    <property type="entry name" value="Glutaredoxin"/>
    <property type="match status" value="1"/>
</dbReference>
<dbReference type="AlphaFoldDB" id="A0A1E4TGP4"/>
<dbReference type="EMBL" id="KV453842">
    <property type="protein sequence ID" value="ODV90920.1"/>
    <property type="molecule type" value="Genomic_DNA"/>
</dbReference>
<dbReference type="InterPro" id="IPR037944">
    <property type="entry name" value="PRX5-like"/>
</dbReference>
<keyword evidence="12" id="KW-1185">Reference proteome</keyword>
<dbReference type="GO" id="GO:0005739">
    <property type="term" value="C:mitochondrion"/>
    <property type="evidence" value="ECO:0007669"/>
    <property type="project" value="TreeGrafter"/>
</dbReference>